<dbReference type="InterPro" id="IPR033904">
    <property type="entry name" value="Trans_IPPS_HH"/>
</dbReference>
<dbReference type="PANTHER" id="PTHR11626">
    <property type="entry name" value="FARNESYL-DIPHOSPHATE FARNESYLTRANSFERASE"/>
    <property type="match status" value="1"/>
</dbReference>
<dbReference type="CDD" id="cd00683">
    <property type="entry name" value="Trans_IPPS_HH"/>
    <property type="match status" value="1"/>
</dbReference>
<dbReference type="GO" id="GO:0016117">
    <property type="term" value="P:carotenoid biosynthetic process"/>
    <property type="evidence" value="ECO:0007669"/>
    <property type="project" value="UniProtKB-ARBA"/>
</dbReference>
<dbReference type="GO" id="GO:0051996">
    <property type="term" value="F:squalene synthase [NAD(P)H] activity"/>
    <property type="evidence" value="ECO:0007669"/>
    <property type="project" value="InterPro"/>
</dbReference>
<dbReference type="SFLD" id="SFLDS00005">
    <property type="entry name" value="Isoprenoid_Synthase_Type_I"/>
    <property type="match status" value="1"/>
</dbReference>
<dbReference type="Proteomes" id="UP000249396">
    <property type="component" value="Unassembled WGS sequence"/>
</dbReference>
<dbReference type="InterPro" id="IPR002060">
    <property type="entry name" value="Squ/phyt_synthse"/>
</dbReference>
<gene>
    <name evidence="2" type="ORF">DM484_29135</name>
</gene>
<dbReference type="InterPro" id="IPR008949">
    <property type="entry name" value="Isoprenoid_synthase_dom_sf"/>
</dbReference>
<evidence type="ECO:0000313" key="2">
    <source>
        <dbReference type="EMBL" id="PZN69784.1"/>
    </source>
</evidence>
<dbReference type="Pfam" id="PF00494">
    <property type="entry name" value="SQS_PSY"/>
    <property type="match status" value="1"/>
</dbReference>
<dbReference type="PANTHER" id="PTHR11626:SF2">
    <property type="entry name" value="SQUALENE SYNTHASE"/>
    <property type="match status" value="1"/>
</dbReference>
<sequence length="369" mass="41028">MNGNRSENTTTELDSLPDDALQARLLEGVSRTFALTIPQLPEGLAKPVSNAYLLCRIVDTIEDEVSLNSAQKREFCSQFIDVVAGREVPEKLSKALTPLLSDQTIPLERELIRLMPRVIAITHGLDDGQREALSQCVAIMGKGMAEFQDSDLSHGLADMQAMDSYCYHVAGVVGEMLTRLFCHYSPEIDSHHDVMMKLGVSFGQGLQMTNILKDLWDDHSRGVCWLPRSIFAAKGFDLADLQPNHANPKFVEGFQHLIGIAHAHLRNALEYTLLIPSYETGIREFCLWALGMAMLTLRKINAHLYFSDSRQVKITRRSVKAVIVGSRLARRSNISLKSLFYLVGRGLPIPDRQVLALAATVTTTVKSKP</sequence>
<dbReference type="EMBL" id="QJPH01000570">
    <property type="protein sequence ID" value="PZN69784.1"/>
    <property type="molecule type" value="Genomic_DNA"/>
</dbReference>
<dbReference type="InterPro" id="IPR044844">
    <property type="entry name" value="Trans_IPPS_euk-type"/>
</dbReference>
<proteinExistence type="predicted"/>
<evidence type="ECO:0000256" key="1">
    <source>
        <dbReference type="ARBA" id="ARBA00022679"/>
    </source>
</evidence>
<evidence type="ECO:0000313" key="3">
    <source>
        <dbReference type="Proteomes" id="UP000249396"/>
    </source>
</evidence>
<organism evidence="2 3">
    <name type="scientific">Candidatus Methylumidiphilus alinenensis</name>
    <dbReference type="NCBI Taxonomy" id="2202197"/>
    <lineage>
        <taxon>Bacteria</taxon>
        <taxon>Pseudomonadati</taxon>
        <taxon>Pseudomonadota</taxon>
        <taxon>Gammaproteobacteria</taxon>
        <taxon>Methylococcales</taxon>
        <taxon>Candidatus Methylumidiphilus</taxon>
    </lineage>
</organism>
<keyword evidence="1" id="KW-0808">Transferase</keyword>
<comment type="caution">
    <text evidence="2">The sequence shown here is derived from an EMBL/GenBank/DDBJ whole genome shotgun (WGS) entry which is preliminary data.</text>
</comment>
<accession>A0A2W4S7H1</accession>
<dbReference type="AlphaFoldDB" id="A0A2W4S7H1"/>
<dbReference type="PROSITE" id="PS01044">
    <property type="entry name" value="SQUALEN_PHYTOEN_SYN_1"/>
    <property type="match status" value="1"/>
</dbReference>
<dbReference type="SUPFAM" id="SSF48576">
    <property type="entry name" value="Terpenoid synthases"/>
    <property type="match status" value="1"/>
</dbReference>
<protein>
    <submittedName>
        <fullName evidence="2">Phytoene synthase</fullName>
    </submittedName>
</protein>
<dbReference type="GO" id="GO:0045338">
    <property type="term" value="P:farnesyl diphosphate metabolic process"/>
    <property type="evidence" value="ECO:0007669"/>
    <property type="project" value="InterPro"/>
</dbReference>
<dbReference type="Gene3D" id="1.10.600.10">
    <property type="entry name" value="Farnesyl Diphosphate Synthase"/>
    <property type="match status" value="1"/>
</dbReference>
<dbReference type="SFLD" id="SFLDG01018">
    <property type="entry name" value="Squalene/Phytoene_Synthase_Lik"/>
    <property type="match status" value="1"/>
</dbReference>
<reference evidence="2 3" key="1">
    <citation type="journal article" date="2018" name="Aquat. Microb. Ecol.">
        <title>Gammaproteobacterial methanotrophs dominate.</title>
        <authorList>
            <person name="Rissanen A.J."/>
            <person name="Saarenheimo J."/>
            <person name="Tiirola M."/>
            <person name="Peura S."/>
            <person name="Aalto S.L."/>
            <person name="Karvinen A."/>
            <person name="Nykanen H."/>
        </authorList>
    </citation>
    <scope>NUCLEOTIDE SEQUENCE [LARGE SCALE GENOMIC DNA]</scope>
    <source>
        <strain evidence="2">AMbin10</strain>
    </source>
</reference>
<dbReference type="InterPro" id="IPR019845">
    <property type="entry name" value="Squalene/phytoene_synthase_CS"/>
</dbReference>
<name>A0A2W4S7H1_9GAMM</name>